<gene>
    <name evidence="2" type="ORF">JOF36_006634</name>
</gene>
<dbReference type="EMBL" id="JAGINU010000001">
    <property type="protein sequence ID" value="MBP2370938.1"/>
    <property type="molecule type" value="Genomic_DNA"/>
</dbReference>
<keyword evidence="1" id="KW-0802">TPR repeat</keyword>
<dbReference type="Gene3D" id="1.25.40.10">
    <property type="entry name" value="Tetratricopeptide repeat domain"/>
    <property type="match status" value="1"/>
</dbReference>
<keyword evidence="3" id="KW-1185">Reference proteome</keyword>
<name>A0ABS4W4A2_9PSEU</name>
<dbReference type="InterPro" id="IPR011990">
    <property type="entry name" value="TPR-like_helical_dom_sf"/>
</dbReference>
<dbReference type="Proteomes" id="UP001519295">
    <property type="component" value="Unassembled WGS sequence"/>
</dbReference>
<dbReference type="SMART" id="SM00028">
    <property type="entry name" value="TPR"/>
    <property type="match status" value="3"/>
</dbReference>
<feature type="repeat" description="TPR" evidence="1">
    <location>
        <begin position="49"/>
        <end position="82"/>
    </location>
</feature>
<proteinExistence type="predicted"/>
<accession>A0ABS4W4A2</accession>
<evidence type="ECO:0000256" key="1">
    <source>
        <dbReference type="PROSITE-ProRule" id="PRU00339"/>
    </source>
</evidence>
<dbReference type="PROSITE" id="PS50005">
    <property type="entry name" value="TPR"/>
    <property type="match status" value="1"/>
</dbReference>
<protein>
    <submittedName>
        <fullName evidence="2">Tetratricopeptide (TPR) repeat protein</fullName>
    </submittedName>
</protein>
<dbReference type="InterPro" id="IPR019734">
    <property type="entry name" value="TPR_rpt"/>
</dbReference>
<dbReference type="SUPFAM" id="SSF48452">
    <property type="entry name" value="TPR-like"/>
    <property type="match status" value="1"/>
</dbReference>
<comment type="caution">
    <text evidence="2">The sequence shown here is derived from an EMBL/GenBank/DDBJ whole genome shotgun (WGS) entry which is preliminary data.</text>
</comment>
<sequence length="137" mass="14816">MSSRHAHSTDPIAAFRRAEELLSRRRPLEALDALRAVLDAGSTGGSPDASVHLLAGRAYLDSAQLRKAESAFGRVIEIDPADHYARFALGKALQRLGLLAEAETQLKIASAMDPRPEYQEALGEVRARIALADDDTP</sequence>
<evidence type="ECO:0000313" key="2">
    <source>
        <dbReference type="EMBL" id="MBP2370938.1"/>
    </source>
</evidence>
<evidence type="ECO:0000313" key="3">
    <source>
        <dbReference type="Proteomes" id="UP001519295"/>
    </source>
</evidence>
<reference evidence="2 3" key="1">
    <citation type="submission" date="2021-03" db="EMBL/GenBank/DDBJ databases">
        <title>Sequencing the genomes of 1000 actinobacteria strains.</title>
        <authorList>
            <person name="Klenk H.-P."/>
        </authorList>
    </citation>
    <scope>NUCLEOTIDE SEQUENCE [LARGE SCALE GENOMIC DNA]</scope>
    <source>
        <strain evidence="2 3">DSM 45256</strain>
    </source>
</reference>
<dbReference type="Pfam" id="PF14559">
    <property type="entry name" value="TPR_19"/>
    <property type="match status" value="1"/>
</dbReference>
<organism evidence="2 3">
    <name type="scientific">Pseudonocardia parietis</name>
    <dbReference type="NCBI Taxonomy" id="570936"/>
    <lineage>
        <taxon>Bacteria</taxon>
        <taxon>Bacillati</taxon>
        <taxon>Actinomycetota</taxon>
        <taxon>Actinomycetes</taxon>
        <taxon>Pseudonocardiales</taxon>
        <taxon>Pseudonocardiaceae</taxon>
        <taxon>Pseudonocardia</taxon>
    </lineage>
</organism>